<evidence type="ECO:0000313" key="17">
    <source>
        <dbReference type="Proteomes" id="UP000030302"/>
    </source>
</evidence>
<keyword evidence="12" id="KW-0234">DNA repair</keyword>
<keyword evidence="17" id="KW-1185">Reference proteome</keyword>
<dbReference type="EMBL" id="CP009962">
    <property type="protein sequence ID" value="AIY39838.1"/>
    <property type="molecule type" value="Genomic_DNA"/>
</dbReference>
<keyword evidence="9 16" id="KW-0378">Hydrolase</keyword>
<keyword evidence="11" id="KW-0411">Iron-sulfur</keyword>
<dbReference type="InterPro" id="IPR000445">
    <property type="entry name" value="HhH_motif"/>
</dbReference>
<dbReference type="SUPFAM" id="SSF55811">
    <property type="entry name" value="Nudix"/>
    <property type="match status" value="1"/>
</dbReference>
<dbReference type="InterPro" id="IPR003265">
    <property type="entry name" value="HhH-GPD_domain"/>
</dbReference>
<dbReference type="InterPro" id="IPR044298">
    <property type="entry name" value="MIG/MutY"/>
</dbReference>
<reference evidence="17" key="1">
    <citation type="journal article" date="2014" name="Soil Biol. Biochem.">
        <title>Structure and function of bacterial communities in ageing soils: Insights from the Mendocino ecological staircase.</title>
        <authorList>
            <person name="Uroz S."/>
            <person name="Tech J.J."/>
            <person name="Sawaya N.A."/>
            <person name="Frey-Klett P."/>
            <person name="Leveau J.H.J."/>
        </authorList>
    </citation>
    <scope>NUCLEOTIDE SEQUENCE [LARGE SCALE GENOMIC DNA]</scope>
    <source>
        <strain evidence="17">Cal35</strain>
    </source>
</reference>
<organism evidence="16 17">
    <name type="scientific">Collimonas arenae</name>
    <dbReference type="NCBI Taxonomy" id="279058"/>
    <lineage>
        <taxon>Bacteria</taxon>
        <taxon>Pseudomonadati</taxon>
        <taxon>Pseudomonadota</taxon>
        <taxon>Betaproteobacteria</taxon>
        <taxon>Burkholderiales</taxon>
        <taxon>Oxalobacteraceae</taxon>
        <taxon>Collimonas</taxon>
    </lineage>
</organism>
<dbReference type="InterPro" id="IPR004036">
    <property type="entry name" value="Endonuclease-III-like_CS2"/>
</dbReference>
<dbReference type="GO" id="GO:0051539">
    <property type="term" value="F:4 iron, 4 sulfur cluster binding"/>
    <property type="evidence" value="ECO:0007669"/>
    <property type="project" value="UniProtKB-UniRule"/>
</dbReference>
<dbReference type="PANTHER" id="PTHR42944">
    <property type="entry name" value="ADENINE DNA GLYCOSYLASE"/>
    <property type="match status" value="1"/>
</dbReference>
<dbReference type="STRING" id="279058.LT85_0678"/>
<dbReference type="Pfam" id="PF00730">
    <property type="entry name" value="HhH-GPD"/>
    <property type="match status" value="1"/>
</dbReference>
<evidence type="ECO:0000256" key="9">
    <source>
        <dbReference type="ARBA" id="ARBA00022801"/>
    </source>
</evidence>
<protein>
    <recommendedName>
        <fullName evidence="5 14">Adenine DNA glycosylase</fullName>
        <ecNumber evidence="4 14">3.2.2.31</ecNumber>
    </recommendedName>
</protein>
<dbReference type="FunFam" id="1.10.340.30:FF:000002">
    <property type="entry name" value="Adenine DNA glycosylase"/>
    <property type="match status" value="1"/>
</dbReference>
<dbReference type="Gene3D" id="1.10.1670.10">
    <property type="entry name" value="Helix-hairpin-Helix base-excision DNA repair enzymes (C-terminal)"/>
    <property type="match status" value="1"/>
</dbReference>
<dbReference type="GO" id="GO:0000701">
    <property type="term" value="F:purine-specific mismatch base pair DNA N-glycosylase activity"/>
    <property type="evidence" value="ECO:0007669"/>
    <property type="project" value="UniProtKB-EC"/>
</dbReference>
<dbReference type="GO" id="GO:0032357">
    <property type="term" value="F:oxidized purine DNA binding"/>
    <property type="evidence" value="ECO:0007669"/>
    <property type="project" value="TreeGrafter"/>
</dbReference>
<keyword evidence="8 14" id="KW-0227">DNA damage</keyword>
<accession>A0A0A1F561</accession>
<comment type="function">
    <text evidence="2">Adenine glycosylase active on G-A mispairs. MutY also corrects error-prone DNA synthesis past GO lesions which are due to the oxidatively damaged form of guanine: 7,8-dihydro-8-oxoguanine (8-oxo-dGTP).</text>
</comment>
<dbReference type="OrthoDB" id="9802365at2"/>
<evidence type="ECO:0000313" key="16">
    <source>
        <dbReference type="EMBL" id="AIY39838.1"/>
    </source>
</evidence>
<evidence type="ECO:0000256" key="6">
    <source>
        <dbReference type="ARBA" id="ARBA00022485"/>
    </source>
</evidence>
<dbReference type="KEGG" id="care:LT85_0678"/>
<evidence type="ECO:0000259" key="15">
    <source>
        <dbReference type="SMART" id="SM00478"/>
    </source>
</evidence>
<dbReference type="HOGENOM" id="CLU_012862_0_2_4"/>
<dbReference type="Gene3D" id="3.90.79.10">
    <property type="entry name" value="Nucleoside Triphosphate Pyrophosphohydrolase"/>
    <property type="match status" value="1"/>
</dbReference>
<evidence type="ECO:0000256" key="12">
    <source>
        <dbReference type="ARBA" id="ARBA00023204"/>
    </source>
</evidence>
<evidence type="ECO:0000256" key="11">
    <source>
        <dbReference type="ARBA" id="ARBA00023014"/>
    </source>
</evidence>
<dbReference type="GO" id="GO:0046872">
    <property type="term" value="F:metal ion binding"/>
    <property type="evidence" value="ECO:0007669"/>
    <property type="project" value="UniProtKB-UniRule"/>
</dbReference>
<dbReference type="Pfam" id="PF14815">
    <property type="entry name" value="NUDIX_4"/>
    <property type="match status" value="1"/>
</dbReference>
<dbReference type="PANTHER" id="PTHR42944:SF1">
    <property type="entry name" value="ADENINE DNA GLYCOSYLASE"/>
    <property type="match status" value="1"/>
</dbReference>
<dbReference type="GO" id="GO:0034039">
    <property type="term" value="F:8-oxo-7,8-dihydroguanine DNA N-glycosylase activity"/>
    <property type="evidence" value="ECO:0007669"/>
    <property type="project" value="TreeGrafter"/>
</dbReference>
<sequence length="375" mass="41006">MKRVVNSSSLASANKQAADAFADPSFSAAVIAWQKQHGRHALPWQQTRDAYRVWLSEIMLQQTQVAAVIPYYQKFLSSFPDVHALAAAPSEAVMAHWSGLGYYTRARNLHRCAQRVVAEYGGVFPHDPELLQDLPGIGRSTAAAIAAFSYGVQAAILDGNVKRVFARVFGIEGYPGSKPIEDAMWQRAVALLPEQGVESYTQGLMDLGATLCTRSSPSCQTCPLARRCVALATDRVGELPVRKPKKAIPEKHTGMLVIVDRHQVLLEQRPDSGIWGGLLSLPEISPEADFDTALSRATAAFGTVASCEPLQPFTHVFTHFKLQISPFQISLADRLDGIAQANYVWYPAGKLIDAPLPAPVKKLLLEVFREADLFA</sequence>
<evidence type="ECO:0000256" key="5">
    <source>
        <dbReference type="ARBA" id="ARBA00022023"/>
    </source>
</evidence>
<dbReference type="NCBIfam" id="TIGR01084">
    <property type="entry name" value="mutY"/>
    <property type="match status" value="1"/>
</dbReference>
<keyword evidence="10 14" id="KW-0408">Iron</keyword>
<comment type="cofactor">
    <cofactor evidence="14">
        <name>[4Fe-4S] cluster</name>
        <dbReference type="ChEBI" id="CHEBI:49883"/>
    </cofactor>
    <text evidence="14">Binds 1 [4Fe-4S] cluster.</text>
</comment>
<dbReference type="InterPro" id="IPR029119">
    <property type="entry name" value="MutY_C"/>
</dbReference>
<comment type="catalytic activity">
    <reaction evidence="1 14">
        <text>Hydrolyzes free adenine bases from 7,8-dihydro-8-oxoguanine:adenine mismatched double-stranded DNA, leaving an apurinic site.</text>
        <dbReference type="EC" id="3.2.2.31"/>
    </reaction>
</comment>
<dbReference type="SMART" id="SM00478">
    <property type="entry name" value="ENDO3c"/>
    <property type="match status" value="1"/>
</dbReference>
<dbReference type="Pfam" id="PF00633">
    <property type="entry name" value="HHH"/>
    <property type="match status" value="1"/>
</dbReference>
<proteinExistence type="inferred from homology"/>
<dbReference type="EC" id="3.2.2.31" evidence="4 14"/>
<keyword evidence="7" id="KW-0479">Metal-binding</keyword>
<dbReference type="GO" id="GO:0035485">
    <property type="term" value="F:adenine/guanine mispair binding"/>
    <property type="evidence" value="ECO:0007669"/>
    <property type="project" value="TreeGrafter"/>
</dbReference>
<evidence type="ECO:0000256" key="1">
    <source>
        <dbReference type="ARBA" id="ARBA00000843"/>
    </source>
</evidence>
<evidence type="ECO:0000256" key="3">
    <source>
        <dbReference type="ARBA" id="ARBA00008343"/>
    </source>
</evidence>
<dbReference type="Proteomes" id="UP000030302">
    <property type="component" value="Chromosome"/>
</dbReference>
<dbReference type="AlphaFoldDB" id="A0A0A1F561"/>
<name>A0A0A1F561_9BURK</name>
<evidence type="ECO:0000256" key="8">
    <source>
        <dbReference type="ARBA" id="ARBA00022763"/>
    </source>
</evidence>
<dbReference type="PROSITE" id="PS01155">
    <property type="entry name" value="ENDONUCLEASE_III_2"/>
    <property type="match status" value="1"/>
</dbReference>
<dbReference type="InterPro" id="IPR011257">
    <property type="entry name" value="DNA_glycosylase"/>
</dbReference>
<dbReference type="GO" id="GO:0006298">
    <property type="term" value="P:mismatch repair"/>
    <property type="evidence" value="ECO:0007669"/>
    <property type="project" value="TreeGrafter"/>
</dbReference>
<dbReference type="RefSeq" id="WP_038485259.1">
    <property type="nucleotide sequence ID" value="NZ_CP009962.1"/>
</dbReference>
<comment type="similarity">
    <text evidence="3 14">Belongs to the Nth/MutY family.</text>
</comment>
<evidence type="ECO:0000256" key="4">
    <source>
        <dbReference type="ARBA" id="ARBA00012045"/>
    </source>
</evidence>
<gene>
    <name evidence="16" type="ORF">LT85_0678</name>
</gene>
<evidence type="ECO:0000256" key="13">
    <source>
        <dbReference type="ARBA" id="ARBA00023295"/>
    </source>
</evidence>
<keyword evidence="13 14" id="KW-0326">Glycosidase</keyword>
<evidence type="ECO:0000256" key="14">
    <source>
        <dbReference type="RuleBase" id="RU365096"/>
    </source>
</evidence>
<dbReference type="InterPro" id="IPR005760">
    <property type="entry name" value="A/G_AdeGlyc_MutY"/>
</dbReference>
<dbReference type="SUPFAM" id="SSF48150">
    <property type="entry name" value="DNA-glycosylase"/>
    <property type="match status" value="1"/>
</dbReference>
<evidence type="ECO:0000256" key="10">
    <source>
        <dbReference type="ARBA" id="ARBA00023004"/>
    </source>
</evidence>
<dbReference type="InterPro" id="IPR023170">
    <property type="entry name" value="HhH_base_excis_C"/>
</dbReference>
<dbReference type="Gene3D" id="1.10.340.30">
    <property type="entry name" value="Hypothetical protein, domain 2"/>
    <property type="match status" value="1"/>
</dbReference>
<dbReference type="CDD" id="cd00056">
    <property type="entry name" value="ENDO3c"/>
    <property type="match status" value="1"/>
</dbReference>
<evidence type="ECO:0000256" key="2">
    <source>
        <dbReference type="ARBA" id="ARBA00002933"/>
    </source>
</evidence>
<dbReference type="CDD" id="cd03431">
    <property type="entry name" value="NUDIX_DNA_Glycosylase_C-MutY"/>
    <property type="match status" value="1"/>
</dbReference>
<evidence type="ECO:0000256" key="7">
    <source>
        <dbReference type="ARBA" id="ARBA00022723"/>
    </source>
</evidence>
<feature type="domain" description="HhH-GPD" evidence="15">
    <location>
        <begin position="59"/>
        <end position="210"/>
    </location>
</feature>
<keyword evidence="6" id="KW-0004">4Fe-4S</keyword>
<dbReference type="GO" id="GO:0006284">
    <property type="term" value="P:base-excision repair"/>
    <property type="evidence" value="ECO:0007669"/>
    <property type="project" value="UniProtKB-UniRule"/>
</dbReference>
<dbReference type="InterPro" id="IPR015797">
    <property type="entry name" value="NUDIX_hydrolase-like_dom_sf"/>
</dbReference>